<comment type="caution">
    <text evidence="1">The sequence shown here is derived from an EMBL/GenBank/DDBJ whole genome shotgun (WGS) entry which is preliminary data.</text>
</comment>
<dbReference type="RefSeq" id="WP_250860477.1">
    <property type="nucleotide sequence ID" value="NZ_JAGSOJ010000003.1"/>
</dbReference>
<reference evidence="1" key="2">
    <citation type="submission" date="2021-04" db="EMBL/GenBank/DDBJ databases">
        <authorList>
            <person name="Dong X."/>
        </authorList>
    </citation>
    <scope>NUCLEOTIDE SEQUENCE</scope>
    <source>
        <strain evidence="1">ZWT</strain>
    </source>
</reference>
<dbReference type="Proteomes" id="UP001056429">
    <property type="component" value="Unassembled WGS sequence"/>
</dbReference>
<protein>
    <submittedName>
        <fullName evidence="1">Uncharacterized protein</fullName>
    </submittedName>
</protein>
<gene>
    <name evidence="1" type="ORF">KDK92_16685</name>
</gene>
<name>A0A9J6P551_9CLOT</name>
<evidence type="ECO:0000313" key="1">
    <source>
        <dbReference type="EMBL" id="MCM1991372.1"/>
    </source>
</evidence>
<dbReference type="AlphaFoldDB" id="A0A9J6P551"/>
<proteinExistence type="predicted"/>
<evidence type="ECO:0000313" key="2">
    <source>
        <dbReference type="Proteomes" id="UP001056429"/>
    </source>
</evidence>
<sequence length="79" mass="9287">MSHSLKGKDVKAFNTSKKDKEMCSYNEYDTCRMCNRNTTERYLVILEFTHFTSFFNFSTKGDNFKNKEQINGVKVRIGI</sequence>
<reference evidence="1" key="1">
    <citation type="journal article" date="2021" name="mSystems">
        <title>Bacteria and Archaea Synergistically Convert Glycine Betaine to Biogenic Methane in the Formosa Cold Seep of the South China Sea.</title>
        <authorList>
            <person name="Li L."/>
            <person name="Zhang W."/>
            <person name="Zhang S."/>
            <person name="Song L."/>
            <person name="Sun Q."/>
            <person name="Zhang H."/>
            <person name="Xiang H."/>
            <person name="Dong X."/>
        </authorList>
    </citation>
    <scope>NUCLEOTIDE SEQUENCE</scope>
    <source>
        <strain evidence="1">ZWT</strain>
    </source>
</reference>
<accession>A0A9J6P551</accession>
<organism evidence="1 2">
    <name type="scientific">Oceanirhabdus seepicola</name>
    <dbReference type="NCBI Taxonomy" id="2828781"/>
    <lineage>
        <taxon>Bacteria</taxon>
        <taxon>Bacillati</taxon>
        <taxon>Bacillota</taxon>
        <taxon>Clostridia</taxon>
        <taxon>Eubacteriales</taxon>
        <taxon>Clostridiaceae</taxon>
        <taxon>Oceanirhabdus</taxon>
    </lineage>
</organism>
<keyword evidence="2" id="KW-1185">Reference proteome</keyword>
<dbReference type="EMBL" id="JAGSOJ010000003">
    <property type="protein sequence ID" value="MCM1991372.1"/>
    <property type="molecule type" value="Genomic_DNA"/>
</dbReference>